<name>A0A4S4EGP6_CAMSN</name>
<sequence>MGESIVEAPDVENKMRESLDSGASLEVSVSFGRFENDLLSWDKWSSFSQNKYLEEVEKCSTPGSVAQKKAYFEAHYKKIAARKAEQLDQEKQMETNHFTEDDQNGKDHVGQSYVEGVEQVTNSIGVMSVSHSDESNDNEAITEFQSSPVDGAKEEMNGILDSPKLNRSEEAVVVREDIHLNGFEEKVEVPPFSVQEDAHLNGFEDKVGVPSFSVQEDAHLNEFEDKVEVTPFSVQEDAHLNEFEDKVEVPPFSVQEDTHRNGSQDKVESPMNLEETGNTLENRKENAKLDASNKFRKVKVTPSKKDKSLTGTKKKPASSPLPKKSPEISTPKPSKPTSTSTWSSTKKTNGSSLPRSKNLSSGESKKVSPSSLHMSLSLGPSNSDSNSLTTTRKSLFMEKMGDKDIVKRAFKTFQNNFNQVRASDDGRSFGQKEMSTTRPEQKLFTSLTARKENRGIRKAAEKMDAQRAQLGRSWNATSIGSLKGSGMDQRSAKPAPSTFGLRSDERNENRKGPGMDRKSAKPAPSSIGSRSDERAEKRKEFFKKLQEKSYAKEAEKTDLCSKSKEEKEVADIKKLRQRLNFRATPMPGGCQERTPSSTRKAQVKDLSAANYPSQMNS</sequence>
<feature type="domain" description="TPX2 C-terminal" evidence="7">
    <location>
        <begin position="530"/>
        <end position="599"/>
    </location>
</feature>
<evidence type="ECO:0000256" key="4">
    <source>
        <dbReference type="ARBA" id="ARBA00022701"/>
    </source>
</evidence>
<dbReference type="Proteomes" id="UP000306102">
    <property type="component" value="Unassembled WGS sequence"/>
</dbReference>
<comment type="caution">
    <text evidence="8">The sequence shown here is derived from an EMBL/GenBank/DDBJ whole genome shotgun (WGS) entry which is preliminary data.</text>
</comment>
<feature type="compositionally biased region" description="Basic and acidic residues" evidence="6">
    <location>
        <begin position="502"/>
        <end position="519"/>
    </location>
</feature>
<reference evidence="8 9" key="1">
    <citation type="journal article" date="2018" name="Proc. Natl. Acad. Sci. U.S.A.">
        <title>Draft genome sequence of Camellia sinensis var. sinensis provides insights into the evolution of the tea genome and tea quality.</title>
        <authorList>
            <person name="Wei C."/>
            <person name="Yang H."/>
            <person name="Wang S."/>
            <person name="Zhao J."/>
            <person name="Liu C."/>
            <person name="Gao L."/>
            <person name="Xia E."/>
            <person name="Lu Y."/>
            <person name="Tai Y."/>
            <person name="She G."/>
            <person name="Sun J."/>
            <person name="Cao H."/>
            <person name="Tong W."/>
            <person name="Gao Q."/>
            <person name="Li Y."/>
            <person name="Deng W."/>
            <person name="Jiang X."/>
            <person name="Wang W."/>
            <person name="Chen Q."/>
            <person name="Zhang S."/>
            <person name="Li H."/>
            <person name="Wu J."/>
            <person name="Wang P."/>
            <person name="Li P."/>
            <person name="Shi C."/>
            <person name="Zheng F."/>
            <person name="Jian J."/>
            <person name="Huang B."/>
            <person name="Shan D."/>
            <person name="Shi M."/>
            <person name="Fang C."/>
            <person name="Yue Y."/>
            <person name="Li F."/>
            <person name="Li D."/>
            <person name="Wei S."/>
            <person name="Han B."/>
            <person name="Jiang C."/>
            <person name="Yin Y."/>
            <person name="Xia T."/>
            <person name="Zhang Z."/>
            <person name="Bennetzen J.L."/>
            <person name="Zhao S."/>
            <person name="Wan X."/>
        </authorList>
    </citation>
    <scope>NUCLEOTIDE SEQUENCE [LARGE SCALE GENOMIC DNA]</scope>
    <source>
        <strain evidence="9">cv. Shuchazao</strain>
        <tissue evidence="8">Leaf</tissue>
    </source>
</reference>
<proteinExistence type="inferred from homology"/>
<feature type="region of interest" description="Disordered" evidence="6">
    <location>
        <begin position="421"/>
        <end position="440"/>
    </location>
</feature>
<evidence type="ECO:0000256" key="5">
    <source>
        <dbReference type="ARBA" id="ARBA00023212"/>
    </source>
</evidence>
<feature type="compositionally biased region" description="Basic and acidic residues" evidence="6">
    <location>
        <begin position="87"/>
        <end position="109"/>
    </location>
</feature>
<evidence type="ECO:0000256" key="3">
    <source>
        <dbReference type="ARBA" id="ARBA00022490"/>
    </source>
</evidence>
<dbReference type="PANTHER" id="PTHR47286:SF2">
    <property type="entry name" value="F3I6.9 PROTEIN"/>
    <property type="match status" value="1"/>
</dbReference>
<keyword evidence="9" id="KW-1185">Reference proteome</keyword>
<dbReference type="InterPro" id="IPR027329">
    <property type="entry name" value="TPX2_C"/>
</dbReference>
<comment type="similarity">
    <text evidence="2">Belongs to the TPX2 family.</text>
</comment>
<gene>
    <name evidence="8" type="ORF">TEA_005504</name>
</gene>
<feature type="compositionally biased region" description="Basic and acidic residues" evidence="6">
    <location>
        <begin position="530"/>
        <end position="574"/>
    </location>
</feature>
<organism evidence="8 9">
    <name type="scientific">Camellia sinensis var. sinensis</name>
    <name type="common">China tea</name>
    <dbReference type="NCBI Taxonomy" id="542762"/>
    <lineage>
        <taxon>Eukaryota</taxon>
        <taxon>Viridiplantae</taxon>
        <taxon>Streptophyta</taxon>
        <taxon>Embryophyta</taxon>
        <taxon>Tracheophyta</taxon>
        <taxon>Spermatophyta</taxon>
        <taxon>Magnoliopsida</taxon>
        <taxon>eudicotyledons</taxon>
        <taxon>Gunneridae</taxon>
        <taxon>Pentapetalae</taxon>
        <taxon>asterids</taxon>
        <taxon>Ericales</taxon>
        <taxon>Theaceae</taxon>
        <taxon>Camellia</taxon>
    </lineage>
</organism>
<keyword evidence="5" id="KW-0206">Cytoskeleton</keyword>
<feature type="region of interest" description="Disordered" evidence="6">
    <location>
        <begin position="452"/>
        <end position="617"/>
    </location>
</feature>
<feature type="compositionally biased region" description="Basic and acidic residues" evidence="6">
    <location>
        <begin position="452"/>
        <end position="465"/>
    </location>
</feature>
<evidence type="ECO:0000313" key="8">
    <source>
        <dbReference type="EMBL" id="THG15144.1"/>
    </source>
</evidence>
<feature type="region of interest" description="Disordered" evidence="6">
    <location>
        <begin position="87"/>
        <end position="111"/>
    </location>
</feature>
<evidence type="ECO:0000256" key="1">
    <source>
        <dbReference type="ARBA" id="ARBA00004245"/>
    </source>
</evidence>
<dbReference type="PANTHER" id="PTHR47286">
    <property type="entry name" value="F3I6.9 PROTEIN"/>
    <property type="match status" value="1"/>
</dbReference>
<evidence type="ECO:0000313" key="9">
    <source>
        <dbReference type="Proteomes" id="UP000306102"/>
    </source>
</evidence>
<dbReference type="AlphaFoldDB" id="A0A4S4EGP6"/>
<feature type="compositionally biased region" description="Basic and acidic residues" evidence="6">
    <location>
        <begin position="281"/>
        <end position="293"/>
    </location>
</feature>
<feature type="compositionally biased region" description="Low complexity" evidence="6">
    <location>
        <begin position="317"/>
        <end position="352"/>
    </location>
</feature>
<keyword evidence="3" id="KW-0963">Cytoplasm</keyword>
<dbReference type="EMBL" id="SDRB02004922">
    <property type="protein sequence ID" value="THG15144.1"/>
    <property type="molecule type" value="Genomic_DNA"/>
</dbReference>
<evidence type="ECO:0000259" key="7">
    <source>
        <dbReference type="Pfam" id="PF06886"/>
    </source>
</evidence>
<protein>
    <recommendedName>
        <fullName evidence="7">TPX2 C-terminal domain-containing protein</fullName>
    </recommendedName>
</protein>
<keyword evidence="4" id="KW-0493">Microtubule</keyword>
<feature type="region of interest" description="Disordered" evidence="6">
    <location>
        <begin position="247"/>
        <end position="390"/>
    </location>
</feature>
<evidence type="ECO:0000256" key="6">
    <source>
        <dbReference type="SAM" id="MobiDB-lite"/>
    </source>
</evidence>
<dbReference type="Pfam" id="PF06886">
    <property type="entry name" value="TPX2"/>
    <property type="match status" value="1"/>
</dbReference>
<feature type="compositionally biased region" description="Basic and acidic residues" evidence="6">
    <location>
        <begin position="256"/>
        <end position="268"/>
    </location>
</feature>
<feature type="compositionally biased region" description="Polar residues" evidence="6">
    <location>
        <begin position="372"/>
        <end position="390"/>
    </location>
</feature>
<dbReference type="GO" id="GO:0005874">
    <property type="term" value="C:microtubule"/>
    <property type="evidence" value="ECO:0007669"/>
    <property type="project" value="UniProtKB-KW"/>
</dbReference>
<accession>A0A4S4EGP6</accession>
<evidence type="ECO:0000256" key="2">
    <source>
        <dbReference type="ARBA" id="ARBA00005885"/>
    </source>
</evidence>
<comment type="subcellular location">
    <subcellularLocation>
        <location evidence="1">Cytoplasm</location>
        <location evidence="1">Cytoskeleton</location>
    </subcellularLocation>
</comment>